<dbReference type="Gene3D" id="3.40.50.1820">
    <property type="entry name" value="alpha/beta hydrolase"/>
    <property type="match status" value="1"/>
</dbReference>
<evidence type="ECO:0000259" key="2">
    <source>
        <dbReference type="Pfam" id="PF07859"/>
    </source>
</evidence>
<protein>
    <submittedName>
        <fullName evidence="3">Alpha/beta hydrolase</fullName>
    </submittedName>
</protein>
<comment type="caution">
    <text evidence="3">The sequence shown here is derived from an EMBL/GenBank/DDBJ whole genome shotgun (WGS) entry which is preliminary data.</text>
</comment>
<dbReference type="InterPro" id="IPR050300">
    <property type="entry name" value="GDXG_lipolytic_enzyme"/>
</dbReference>
<dbReference type="OrthoDB" id="3209779at2"/>
<reference evidence="3 4" key="1">
    <citation type="submission" date="2019-09" db="EMBL/GenBank/DDBJ databases">
        <title>Actinomadura physcomitrii sp. nov., a novel actinomycete isolated from moss [Physcomitrium sphaericum (Ludw) Fuernr].</title>
        <authorList>
            <person name="Liu C."/>
            <person name="Zhuang X."/>
        </authorList>
    </citation>
    <scope>NUCLEOTIDE SEQUENCE [LARGE SCALE GENOMIC DNA]</scope>
    <source>
        <strain evidence="3 4">CYP1-1B</strain>
    </source>
</reference>
<dbReference type="GO" id="GO:0016787">
    <property type="term" value="F:hydrolase activity"/>
    <property type="evidence" value="ECO:0007669"/>
    <property type="project" value="UniProtKB-KW"/>
</dbReference>
<organism evidence="3 4">
    <name type="scientific">Actinomadura montaniterrae</name>
    <dbReference type="NCBI Taxonomy" id="1803903"/>
    <lineage>
        <taxon>Bacteria</taxon>
        <taxon>Bacillati</taxon>
        <taxon>Actinomycetota</taxon>
        <taxon>Actinomycetes</taxon>
        <taxon>Streptosporangiales</taxon>
        <taxon>Thermomonosporaceae</taxon>
        <taxon>Actinomadura</taxon>
    </lineage>
</organism>
<dbReference type="Pfam" id="PF07859">
    <property type="entry name" value="Abhydrolase_3"/>
    <property type="match status" value="1"/>
</dbReference>
<gene>
    <name evidence="3" type="ORF">F9B16_09410</name>
</gene>
<dbReference type="EMBL" id="WBMR01000018">
    <property type="protein sequence ID" value="KAB2384836.1"/>
    <property type="molecule type" value="Genomic_DNA"/>
</dbReference>
<proteinExistence type="predicted"/>
<dbReference type="PANTHER" id="PTHR48081:SF8">
    <property type="entry name" value="ALPHA_BETA HYDROLASE FOLD-3 DOMAIN-CONTAINING PROTEIN-RELATED"/>
    <property type="match status" value="1"/>
</dbReference>
<dbReference type="SUPFAM" id="SSF53474">
    <property type="entry name" value="alpha/beta-Hydrolases"/>
    <property type="match status" value="1"/>
</dbReference>
<dbReference type="Proteomes" id="UP000483004">
    <property type="component" value="Unassembled WGS sequence"/>
</dbReference>
<accession>A0A6L3VY58</accession>
<feature type="domain" description="Alpha/beta hydrolase fold-3" evidence="2">
    <location>
        <begin position="89"/>
        <end position="294"/>
    </location>
</feature>
<name>A0A6L3VY58_9ACTN</name>
<evidence type="ECO:0000313" key="3">
    <source>
        <dbReference type="EMBL" id="KAB2384836.1"/>
    </source>
</evidence>
<dbReference type="PANTHER" id="PTHR48081">
    <property type="entry name" value="AB HYDROLASE SUPERFAMILY PROTEIN C4A8.06C"/>
    <property type="match status" value="1"/>
</dbReference>
<dbReference type="InterPro" id="IPR029058">
    <property type="entry name" value="AB_hydrolase_fold"/>
</dbReference>
<sequence length="327" mass="36154">MPTDYDELRRRRMAELDEDLSAVYKAVGNGRDLREMGVETVRRSHAAMLSAQKLPEGVTVETVEVPGPAGAIPTKIYHPANGGDRGVYVHTHAGGWISMNGLEHVDGMNGAHVRDWGCTVVHPDFRVPPEHKFPAAIEDCWATVQWVHDNAQDLGVDRGRIAVGGGCTGANIAAVMALMARDEGSPDLALQVLLSPQLDTREDYRSHFEFASGYGLSRDSDLYVIEQYLADPEQRWDWRASPVLAESVRGVCPALIAVGEWEVLRDETRFYAARLRDAGVHVDYLEGEKAGHGYTGWRVPGTGELIEVAKRHNAEIDRIVRDRLGPR</sequence>
<evidence type="ECO:0000313" key="4">
    <source>
        <dbReference type="Proteomes" id="UP000483004"/>
    </source>
</evidence>
<evidence type="ECO:0000256" key="1">
    <source>
        <dbReference type="ARBA" id="ARBA00022801"/>
    </source>
</evidence>
<dbReference type="AlphaFoldDB" id="A0A6L3VY58"/>
<dbReference type="InterPro" id="IPR013094">
    <property type="entry name" value="AB_hydrolase_3"/>
</dbReference>
<keyword evidence="1 3" id="KW-0378">Hydrolase</keyword>
<keyword evidence="4" id="KW-1185">Reference proteome</keyword>
<dbReference type="RefSeq" id="WP_151539616.1">
    <property type="nucleotide sequence ID" value="NZ_WBMR01000018.1"/>
</dbReference>